<dbReference type="OrthoDB" id="162969at2759"/>
<gene>
    <name evidence="3" type="ORF">PAXRUDRAFT_15907</name>
</gene>
<dbReference type="InParanoid" id="A0A0D0DNI9"/>
<name>A0A0D0DNI9_9AGAM</name>
<dbReference type="GO" id="GO:0003677">
    <property type="term" value="F:DNA binding"/>
    <property type="evidence" value="ECO:0007669"/>
    <property type="project" value="UniProtKB-KW"/>
</dbReference>
<reference evidence="4" key="2">
    <citation type="submission" date="2015-01" db="EMBL/GenBank/DDBJ databases">
        <title>Evolutionary Origins and Diversification of the Mycorrhizal Mutualists.</title>
        <authorList>
            <consortium name="DOE Joint Genome Institute"/>
            <consortium name="Mycorrhizal Genomics Consortium"/>
            <person name="Kohler A."/>
            <person name="Kuo A."/>
            <person name="Nagy L.G."/>
            <person name="Floudas D."/>
            <person name="Copeland A."/>
            <person name="Barry K.W."/>
            <person name="Cichocki N."/>
            <person name="Veneault-Fourrey C."/>
            <person name="LaButti K."/>
            <person name="Lindquist E.A."/>
            <person name="Lipzen A."/>
            <person name="Lundell T."/>
            <person name="Morin E."/>
            <person name="Murat C."/>
            <person name="Riley R."/>
            <person name="Ohm R."/>
            <person name="Sun H."/>
            <person name="Tunlid A."/>
            <person name="Henrissat B."/>
            <person name="Grigoriev I.V."/>
            <person name="Hibbett D.S."/>
            <person name="Martin F."/>
        </authorList>
    </citation>
    <scope>NUCLEOTIDE SEQUENCE [LARGE SCALE GENOMIC DNA]</scope>
    <source>
        <strain evidence="4">Ve08.2h10</strain>
    </source>
</reference>
<dbReference type="PROSITE" id="PS51253">
    <property type="entry name" value="HTH_CENPB"/>
    <property type="match status" value="1"/>
</dbReference>
<reference evidence="3 4" key="1">
    <citation type="submission" date="2014-04" db="EMBL/GenBank/DDBJ databases">
        <authorList>
            <consortium name="DOE Joint Genome Institute"/>
            <person name="Kuo A."/>
            <person name="Kohler A."/>
            <person name="Jargeat P."/>
            <person name="Nagy L.G."/>
            <person name="Floudas D."/>
            <person name="Copeland A."/>
            <person name="Barry K.W."/>
            <person name="Cichocki N."/>
            <person name="Veneault-Fourrey C."/>
            <person name="LaButti K."/>
            <person name="Lindquist E.A."/>
            <person name="Lipzen A."/>
            <person name="Lundell T."/>
            <person name="Morin E."/>
            <person name="Murat C."/>
            <person name="Sun H."/>
            <person name="Tunlid A."/>
            <person name="Henrissat B."/>
            <person name="Grigoriev I.V."/>
            <person name="Hibbett D.S."/>
            <person name="Martin F."/>
            <person name="Nordberg H.P."/>
            <person name="Cantor M.N."/>
            <person name="Hua S.X."/>
        </authorList>
    </citation>
    <scope>NUCLEOTIDE SEQUENCE [LARGE SCALE GENOMIC DNA]</scope>
    <source>
        <strain evidence="3 4">Ve08.2h10</strain>
    </source>
</reference>
<feature type="domain" description="HTH CENPB-type" evidence="2">
    <location>
        <begin position="1"/>
        <end position="67"/>
    </location>
</feature>
<evidence type="ECO:0000259" key="2">
    <source>
        <dbReference type="PROSITE" id="PS51253"/>
    </source>
</evidence>
<proteinExistence type="predicted"/>
<keyword evidence="1" id="KW-0238">DNA-binding</keyword>
<sequence>MTSPAVDHALFLWVKHMEEKVKHVTGAMLIAKQAKYEEKFNIPDDEHLEGDGWLLSFKHAYGIKEFRRHGKAGSVDLSAVDTEKAHLKIILANYAPKDRFNFDETSLFPLAPPNHGLAT</sequence>
<dbReference type="EMBL" id="KN826070">
    <property type="protein sequence ID" value="KIK80225.1"/>
    <property type="molecule type" value="Genomic_DNA"/>
</dbReference>
<protein>
    <recommendedName>
        <fullName evidence="2">HTH CENPB-type domain-containing protein</fullName>
    </recommendedName>
</protein>
<accession>A0A0D0DNI9</accession>
<evidence type="ECO:0000313" key="3">
    <source>
        <dbReference type="EMBL" id="KIK80225.1"/>
    </source>
</evidence>
<organism evidence="3 4">
    <name type="scientific">Paxillus rubicundulus Ve08.2h10</name>
    <dbReference type="NCBI Taxonomy" id="930991"/>
    <lineage>
        <taxon>Eukaryota</taxon>
        <taxon>Fungi</taxon>
        <taxon>Dikarya</taxon>
        <taxon>Basidiomycota</taxon>
        <taxon>Agaricomycotina</taxon>
        <taxon>Agaricomycetes</taxon>
        <taxon>Agaricomycetidae</taxon>
        <taxon>Boletales</taxon>
        <taxon>Paxilineae</taxon>
        <taxon>Paxillaceae</taxon>
        <taxon>Paxillus</taxon>
    </lineage>
</organism>
<evidence type="ECO:0000256" key="1">
    <source>
        <dbReference type="ARBA" id="ARBA00023125"/>
    </source>
</evidence>
<dbReference type="Gene3D" id="1.10.10.60">
    <property type="entry name" value="Homeodomain-like"/>
    <property type="match status" value="1"/>
</dbReference>
<evidence type="ECO:0000313" key="4">
    <source>
        <dbReference type="Proteomes" id="UP000054538"/>
    </source>
</evidence>
<keyword evidence="4" id="KW-1185">Reference proteome</keyword>
<dbReference type="InterPro" id="IPR006600">
    <property type="entry name" value="HTH_CenpB_DNA-bd_dom"/>
</dbReference>
<dbReference type="HOGENOM" id="CLU_182443_0_0_1"/>
<dbReference type="Proteomes" id="UP000054538">
    <property type="component" value="Unassembled WGS sequence"/>
</dbReference>
<dbReference type="AlphaFoldDB" id="A0A0D0DNI9"/>